<dbReference type="Pfam" id="PF01226">
    <property type="entry name" value="Form_Nir_trans"/>
    <property type="match status" value="1"/>
</dbReference>
<keyword evidence="9" id="KW-1185">Reference proteome</keyword>
<dbReference type="InterPro" id="IPR023271">
    <property type="entry name" value="Aquaporin-like"/>
</dbReference>
<accession>A0ABM9CRW9</accession>
<dbReference type="PROSITE" id="PS01006">
    <property type="entry name" value="FORMATE_NITRITE_TP_2"/>
    <property type="match status" value="1"/>
</dbReference>
<evidence type="ECO:0000256" key="2">
    <source>
        <dbReference type="ARBA" id="ARBA00022692"/>
    </source>
</evidence>
<feature type="transmembrane region" description="Helical" evidence="7">
    <location>
        <begin position="181"/>
        <end position="199"/>
    </location>
</feature>
<keyword evidence="3 7" id="KW-1133">Transmembrane helix</keyword>
<feature type="transmembrane region" description="Helical" evidence="7">
    <location>
        <begin position="34"/>
        <end position="55"/>
    </location>
</feature>
<evidence type="ECO:0000256" key="6">
    <source>
        <dbReference type="SAM" id="MobiDB-lite"/>
    </source>
</evidence>
<dbReference type="EMBL" id="CAKMMF010000037">
    <property type="protein sequence ID" value="CAH1221775.1"/>
    <property type="molecule type" value="Genomic_DNA"/>
</dbReference>
<comment type="caution">
    <text evidence="8">The sequence shown here is derived from an EMBL/GenBank/DDBJ whole genome shotgun (WGS) entry which is preliminary data.</text>
</comment>
<feature type="transmembrane region" description="Helical" evidence="7">
    <location>
        <begin position="62"/>
        <end position="80"/>
    </location>
</feature>
<reference evidence="8" key="1">
    <citation type="submission" date="2022-01" db="EMBL/GenBank/DDBJ databases">
        <authorList>
            <person name="Criscuolo A."/>
        </authorList>
    </citation>
    <scope>NUCLEOTIDE SEQUENCE</scope>
    <source>
        <strain evidence="8">CIP111893</strain>
    </source>
</reference>
<dbReference type="NCBIfam" id="TIGR00790">
    <property type="entry name" value="fnt"/>
    <property type="match status" value="1"/>
</dbReference>
<evidence type="ECO:0000256" key="4">
    <source>
        <dbReference type="ARBA" id="ARBA00023136"/>
    </source>
</evidence>
<evidence type="ECO:0000256" key="5">
    <source>
        <dbReference type="ARBA" id="ARBA00049660"/>
    </source>
</evidence>
<comment type="subcellular location">
    <subcellularLocation>
        <location evidence="1">Membrane</location>
        <topology evidence="1">Multi-pass membrane protein</topology>
    </subcellularLocation>
</comment>
<dbReference type="RefSeq" id="WP_236345606.1">
    <property type="nucleotide sequence ID" value="NZ_CAKMMF010000037.1"/>
</dbReference>
<evidence type="ECO:0000256" key="3">
    <source>
        <dbReference type="ARBA" id="ARBA00022989"/>
    </source>
</evidence>
<dbReference type="InterPro" id="IPR000292">
    <property type="entry name" value="For/NO2_transpt"/>
</dbReference>
<dbReference type="InterPro" id="IPR024002">
    <property type="entry name" value="For/NO2_transpt_CS"/>
</dbReference>
<protein>
    <submittedName>
        <fullName evidence="8">Nitrite transporter NirC</fullName>
    </submittedName>
</protein>
<gene>
    <name evidence="8" type="primary">nirC_1</name>
    <name evidence="8" type="ORF">PAECIP111893_04771</name>
</gene>
<dbReference type="Proteomes" id="UP000838686">
    <property type="component" value="Unassembled WGS sequence"/>
</dbReference>
<sequence>MYRDTLELVVKSALAKKALFQESKLRYLLSSGLAGAYVGIGIVLIFTVGASLAAANSSVTSLVMGMSFGIALTLVIFAGSELFTGNNMLFTVSSLSRATTWRDAWRNWVWCYFGNLMGAMVLCLIIIGTGLFAEIAPEHLLFKIAAKKMNLDVMQLFFRGLMCNWLVCLAIWTSMRAKEDTAKLILIFWMLFAFIASGYEHSIANMTVLGLALLLPHPDTITIAGWFHNMIPVTLGNMVGGALFVGMMYWVISPLRKQKAKAASGAGANAGANTDAGAAEAAGSTKTA</sequence>
<feature type="transmembrane region" description="Helical" evidence="7">
    <location>
        <begin position="112"/>
        <end position="135"/>
    </location>
</feature>
<keyword evidence="4 7" id="KW-0472">Membrane</keyword>
<evidence type="ECO:0000256" key="7">
    <source>
        <dbReference type="SAM" id="Phobius"/>
    </source>
</evidence>
<organism evidence="8 9">
    <name type="scientific">Paenibacillus plantiphilus</name>
    <dbReference type="NCBI Taxonomy" id="2905650"/>
    <lineage>
        <taxon>Bacteria</taxon>
        <taxon>Bacillati</taxon>
        <taxon>Bacillota</taxon>
        <taxon>Bacilli</taxon>
        <taxon>Bacillales</taxon>
        <taxon>Paenibacillaceae</taxon>
        <taxon>Paenibacillus</taxon>
    </lineage>
</organism>
<comment type="similarity">
    <text evidence="5">Belongs to the FNT transporter (TC 1.A.16) family.</text>
</comment>
<dbReference type="Gene3D" id="1.20.1080.10">
    <property type="entry name" value="Glycerol uptake facilitator protein"/>
    <property type="match status" value="1"/>
</dbReference>
<keyword evidence="2 7" id="KW-0812">Transmembrane</keyword>
<evidence type="ECO:0000313" key="9">
    <source>
        <dbReference type="Proteomes" id="UP000838686"/>
    </source>
</evidence>
<feature type="transmembrane region" description="Helical" evidence="7">
    <location>
        <begin position="233"/>
        <end position="252"/>
    </location>
</feature>
<name>A0ABM9CRW9_9BACL</name>
<evidence type="ECO:0000256" key="1">
    <source>
        <dbReference type="ARBA" id="ARBA00004141"/>
    </source>
</evidence>
<dbReference type="PANTHER" id="PTHR30520">
    <property type="entry name" value="FORMATE TRANSPORTER-RELATED"/>
    <property type="match status" value="1"/>
</dbReference>
<feature type="transmembrane region" description="Helical" evidence="7">
    <location>
        <begin position="156"/>
        <end position="175"/>
    </location>
</feature>
<feature type="region of interest" description="Disordered" evidence="6">
    <location>
        <begin position="267"/>
        <end position="288"/>
    </location>
</feature>
<evidence type="ECO:0000313" key="8">
    <source>
        <dbReference type="EMBL" id="CAH1221775.1"/>
    </source>
</evidence>
<dbReference type="PANTHER" id="PTHR30520:SF8">
    <property type="entry name" value="NITRITE TRANSPORTER NIRC"/>
    <property type="match status" value="1"/>
</dbReference>
<proteinExistence type="inferred from homology"/>